<comment type="caution">
    <text evidence="2">The sequence shown here is derived from an EMBL/GenBank/DDBJ whole genome shotgun (WGS) entry which is preliminary data.</text>
</comment>
<dbReference type="InterPro" id="IPR050993">
    <property type="entry name" value="Isochorismatase_domain"/>
</dbReference>
<dbReference type="Pfam" id="PF00857">
    <property type="entry name" value="Isochorismatase"/>
    <property type="match status" value="1"/>
</dbReference>
<dbReference type="PANTHER" id="PTHR14119">
    <property type="entry name" value="HYDROLASE"/>
    <property type="match status" value="1"/>
</dbReference>
<accession>A0A2U1E7U6</accession>
<organism evidence="2 3">
    <name type="scientific">Actinomycetospora cinnamomea</name>
    <dbReference type="NCBI Taxonomy" id="663609"/>
    <lineage>
        <taxon>Bacteria</taxon>
        <taxon>Bacillati</taxon>
        <taxon>Actinomycetota</taxon>
        <taxon>Actinomycetes</taxon>
        <taxon>Pseudonocardiales</taxon>
        <taxon>Pseudonocardiaceae</taxon>
        <taxon>Actinomycetospora</taxon>
    </lineage>
</organism>
<evidence type="ECO:0000313" key="3">
    <source>
        <dbReference type="Proteomes" id="UP000245639"/>
    </source>
</evidence>
<name>A0A2U1E7U6_9PSEU</name>
<sequence>MPLLSADASVLLVVDLQERLMPAIAGAPAVLENAGRLVRGATRLGIDVCATEQNPDGLGHTVDAVAELLPTPAVAKTSFAADVDPGPGTIVVAGCEAHVCVLQTVLALRARGRDVAVVADAVGSRVEANRDRALERLRAHGVDVVTTEMVLFEWLHDSDHPAFREVQRLIR</sequence>
<dbReference type="InterPro" id="IPR036380">
    <property type="entry name" value="Isochorismatase-like_sf"/>
</dbReference>
<dbReference type="AlphaFoldDB" id="A0A2U1E7U6"/>
<keyword evidence="3" id="KW-1185">Reference proteome</keyword>
<evidence type="ECO:0000313" key="2">
    <source>
        <dbReference type="EMBL" id="PVY96016.1"/>
    </source>
</evidence>
<protein>
    <submittedName>
        <fullName evidence="2">Nicotinamidase-related amidase</fullName>
    </submittedName>
</protein>
<dbReference type="SUPFAM" id="SSF52499">
    <property type="entry name" value="Isochorismatase-like hydrolases"/>
    <property type="match status" value="1"/>
</dbReference>
<dbReference type="PANTHER" id="PTHR14119:SF3">
    <property type="entry name" value="ISOCHORISMATASE DOMAIN-CONTAINING PROTEIN 2"/>
    <property type="match status" value="1"/>
</dbReference>
<feature type="domain" description="Isochorismatase-like" evidence="1">
    <location>
        <begin position="9"/>
        <end position="148"/>
    </location>
</feature>
<dbReference type="Gene3D" id="3.40.50.850">
    <property type="entry name" value="Isochorismatase-like"/>
    <property type="match status" value="1"/>
</dbReference>
<dbReference type="InterPro" id="IPR000868">
    <property type="entry name" value="Isochorismatase-like_dom"/>
</dbReference>
<gene>
    <name evidence="2" type="ORF">C8D89_13312</name>
</gene>
<reference evidence="2 3" key="1">
    <citation type="submission" date="2018-04" db="EMBL/GenBank/DDBJ databases">
        <title>Genomic Encyclopedia of Type Strains, Phase IV (KMG-IV): sequencing the most valuable type-strain genomes for metagenomic binning, comparative biology and taxonomic classification.</title>
        <authorList>
            <person name="Goeker M."/>
        </authorList>
    </citation>
    <scope>NUCLEOTIDE SEQUENCE [LARGE SCALE GENOMIC DNA]</scope>
    <source>
        <strain evidence="2 3">DSM 45771</strain>
    </source>
</reference>
<dbReference type="EMBL" id="QEKW01000033">
    <property type="protein sequence ID" value="PVY96016.1"/>
    <property type="molecule type" value="Genomic_DNA"/>
</dbReference>
<dbReference type="OrthoDB" id="9796958at2"/>
<evidence type="ECO:0000259" key="1">
    <source>
        <dbReference type="Pfam" id="PF00857"/>
    </source>
</evidence>
<proteinExistence type="predicted"/>
<dbReference type="RefSeq" id="WP_116711460.1">
    <property type="nucleotide sequence ID" value="NZ_QEKW01000033.1"/>
</dbReference>
<dbReference type="Proteomes" id="UP000245639">
    <property type="component" value="Unassembled WGS sequence"/>
</dbReference>